<dbReference type="EMBL" id="JBITGY010000006">
    <property type="protein sequence ID" value="MFI6500294.1"/>
    <property type="molecule type" value="Genomic_DNA"/>
</dbReference>
<reference evidence="1 2" key="1">
    <citation type="submission" date="2024-10" db="EMBL/GenBank/DDBJ databases">
        <title>The Natural Products Discovery Center: Release of the First 8490 Sequenced Strains for Exploring Actinobacteria Biosynthetic Diversity.</title>
        <authorList>
            <person name="Kalkreuter E."/>
            <person name="Kautsar S.A."/>
            <person name="Yang D."/>
            <person name="Bader C.D."/>
            <person name="Teijaro C.N."/>
            <person name="Fluegel L."/>
            <person name="Davis C.M."/>
            <person name="Simpson J.R."/>
            <person name="Lauterbach L."/>
            <person name="Steele A.D."/>
            <person name="Gui C."/>
            <person name="Meng S."/>
            <person name="Li G."/>
            <person name="Viehrig K."/>
            <person name="Ye F."/>
            <person name="Su P."/>
            <person name="Kiefer A.F."/>
            <person name="Nichols A."/>
            <person name="Cepeda A.J."/>
            <person name="Yan W."/>
            <person name="Fan B."/>
            <person name="Jiang Y."/>
            <person name="Adhikari A."/>
            <person name="Zheng C.-J."/>
            <person name="Schuster L."/>
            <person name="Cowan T.M."/>
            <person name="Smanski M.J."/>
            <person name="Chevrette M.G."/>
            <person name="De Carvalho L.P.S."/>
            <person name="Shen B."/>
        </authorList>
    </citation>
    <scope>NUCLEOTIDE SEQUENCE [LARGE SCALE GENOMIC DNA]</scope>
    <source>
        <strain evidence="1 2">NPDC050545</strain>
    </source>
</reference>
<gene>
    <name evidence="1" type="ORF">ACIBG2_23125</name>
</gene>
<accession>A0ABW7YYE6</accession>
<sequence>MTIAIPKPLRSLEFTELTLVELNDVDIDRMLPHLWELIVKQGHYASTTTAVKAAERYDAYLSSLAASERLEGFDSERGREVLDGWLRSSVVRIGGKGRGRSSAQMDYVLPLTIAGYRSGLPSSRSRHRHADTLIYNLMIEELMLRGVESPKANLRERFSEAVGQGVLIGPPGSWAATYDGESKIDINALLSLYFLDEFDPPGSRYKVKEYRGSAVPHATRGLGADLIDYVRAYGGRLTPSAFIDRLAALISLRLFQLPLRIAPAAKHVLVTGGPTPDMRTDDSVANPLELYCDFTQIRGSSSDELARRCVQRDLDALRSFVSTRLLARSLREAMAMLRPEGQQILAMAMPDSLIAMAEKKEDPLVSAHATVAMRSIEDETKRSDSGTDEDVKYINSIMTSEVLTPIEQLTNILEEGLGAKASDNQIRWFWSTGGILKPYGLLAGDTRSRRSWRYAPSDDLLFALLLVCFTTANGARRRAAIPIAELLQILKNRFGILIDRPPSAFTSADNRAAATANLEAFKRRLQLLGCFDGLSDDFSAQFVRHPLQEAT</sequence>
<proteinExistence type="predicted"/>
<dbReference type="RefSeq" id="WP_397084105.1">
    <property type="nucleotide sequence ID" value="NZ_JBITGY010000006.1"/>
</dbReference>
<evidence type="ECO:0008006" key="3">
    <source>
        <dbReference type="Google" id="ProtNLM"/>
    </source>
</evidence>
<comment type="caution">
    <text evidence="1">The sequence shown here is derived from an EMBL/GenBank/DDBJ whole genome shotgun (WGS) entry which is preliminary data.</text>
</comment>
<evidence type="ECO:0000313" key="1">
    <source>
        <dbReference type="EMBL" id="MFI6500294.1"/>
    </source>
</evidence>
<dbReference type="Proteomes" id="UP001612741">
    <property type="component" value="Unassembled WGS sequence"/>
</dbReference>
<keyword evidence="2" id="KW-1185">Reference proteome</keyword>
<organism evidence="1 2">
    <name type="scientific">Nonomuraea typhae</name>
    <dbReference type="NCBI Taxonomy" id="2603600"/>
    <lineage>
        <taxon>Bacteria</taxon>
        <taxon>Bacillati</taxon>
        <taxon>Actinomycetota</taxon>
        <taxon>Actinomycetes</taxon>
        <taxon>Streptosporangiales</taxon>
        <taxon>Streptosporangiaceae</taxon>
        <taxon>Nonomuraea</taxon>
    </lineage>
</organism>
<name>A0ABW7YYE6_9ACTN</name>
<dbReference type="Pfam" id="PF26611">
    <property type="entry name" value="MAD7"/>
    <property type="match status" value="1"/>
</dbReference>
<dbReference type="InterPro" id="IPR058120">
    <property type="entry name" value="MADS7"/>
</dbReference>
<dbReference type="NCBIfam" id="NF047733">
    <property type="entry name" value="antiphage_MADS7"/>
    <property type="match status" value="1"/>
</dbReference>
<protein>
    <recommendedName>
        <fullName evidence="3">Core-binding (CB) domain-containing protein</fullName>
    </recommendedName>
</protein>
<evidence type="ECO:0000313" key="2">
    <source>
        <dbReference type="Proteomes" id="UP001612741"/>
    </source>
</evidence>